<sequence length="164" mass="17965">MTPTGALILLVPVLPIAIWASVNDMKRMKIPNNAVLALAAVWPLLGWLAVATWTAWFWGFALMAIVLVAGYLLYTTGTFGAGDAKYTAAMAPIFVGADILWLLMLIAGCLLGALITHRIMRGIPAVRNMTPDWKSWTERRYFPLGFALSGIVVFYLVAAIWPQV</sequence>
<gene>
    <name evidence="3" type="ORF">EI545_15670</name>
</gene>
<dbReference type="OrthoDB" id="7709484at2"/>
<keyword evidence="1" id="KW-0472">Membrane</keyword>
<organism evidence="3 4">
    <name type="scientific">Tabrizicola piscis</name>
    <dbReference type="NCBI Taxonomy" id="2494374"/>
    <lineage>
        <taxon>Bacteria</taxon>
        <taxon>Pseudomonadati</taxon>
        <taxon>Pseudomonadota</taxon>
        <taxon>Alphaproteobacteria</taxon>
        <taxon>Rhodobacterales</taxon>
        <taxon>Paracoccaceae</taxon>
        <taxon>Tabrizicola</taxon>
    </lineage>
</organism>
<evidence type="ECO:0000313" key="3">
    <source>
        <dbReference type="EMBL" id="AZL61223.1"/>
    </source>
</evidence>
<feature type="transmembrane region" description="Helical" evidence="1">
    <location>
        <begin position="56"/>
        <end position="74"/>
    </location>
</feature>
<dbReference type="Proteomes" id="UP000282002">
    <property type="component" value="Chromosome"/>
</dbReference>
<accession>A0A3S8UC73</accession>
<proteinExistence type="predicted"/>
<evidence type="ECO:0000259" key="2">
    <source>
        <dbReference type="Pfam" id="PF01478"/>
    </source>
</evidence>
<dbReference type="GO" id="GO:0004190">
    <property type="term" value="F:aspartic-type endopeptidase activity"/>
    <property type="evidence" value="ECO:0007669"/>
    <property type="project" value="InterPro"/>
</dbReference>
<dbReference type="Gene3D" id="1.20.120.1220">
    <property type="match status" value="1"/>
</dbReference>
<keyword evidence="1" id="KW-1133">Transmembrane helix</keyword>
<feature type="domain" description="Prepilin type IV endopeptidase peptidase" evidence="2">
    <location>
        <begin position="15"/>
        <end position="115"/>
    </location>
</feature>
<evidence type="ECO:0000256" key="1">
    <source>
        <dbReference type="SAM" id="Phobius"/>
    </source>
</evidence>
<dbReference type="GO" id="GO:0016020">
    <property type="term" value="C:membrane"/>
    <property type="evidence" value="ECO:0007669"/>
    <property type="project" value="InterPro"/>
</dbReference>
<evidence type="ECO:0000313" key="4">
    <source>
        <dbReference type="Proteomes" id="UP000282002"/>
    </source>
</evidence>
<dbReference type="Pfam" id="PF01478">
    <property type="entry name" value="Peptidase_A24"/>
    <property type="match status" value="1"/>
</dbReference>
<dbReference type="AlphaFoldDB" id="A0A3S8UC73"/>
<feature type="transmembrane region" description="Helical" evidence="1">
    <location>
        <begin position="6"/>
        <end position="22"/>
    </location>
</feature>
<protein>
    <recommendedName>
        <fullName evidence="2">Prepilin type IV endopeptidase peptidase domain-containing protein</fullName>
    </recommendedName>
</protein>
<feature type="transmembrane region" description="Helical" evidence="1">
    <location>
        <begin position="34"/>
        <end position="50"/>
    </location>
</feature>
<dbReference type="KEGG" id="taw:EI545_15670"/>
<feature type="transmembrane region" description="Helical" evidence="1">
    <location>
        <begin position="141"/>
        <end position="161"/>
    </location>
</feature>
<feature type="transmembrane region" description="Helical" evidence="1">
    <location>
        <begin position="86"/>
        <end position="115"/>
    </location>
</feature>
<name>A0A3S8UC73_9RHOB</name>
<dbReference type="InterPro" id="IPR000045">
    <property type="entry name" value="Prepilin_IV_endopep_pep"/>
</dbReference>
<reference evidence="3 4" key="1">
    <citation type="submission" date="2018-12" db="EMBL/GenBank/DDBJ databases">
        <title>Complete genome sequencing of Tabrizicola sp. K13M18.</title>
        <authorList>
            <person name="Bae J.-W."/>
        </authorList>
    </citation>
    <scope>NUCLEOTIDE SEQUENCE [LARGE SCALE GENOMIC DNA]</scope>
    <source>
        <strain evidence="3 4">K13M18</strain>
    </source>
</reference>
<dbReference type="EMBL" id="CP034328">
    <property type="protein sequence ID" value="AZL61223.1"/>
    <property type="molecule type" value="Genomic_DNA"/>
</dbReference>
<keyword evidence="1" id="KW-0812">Transmembrane</keyword>
<keyword evidence="4" id="KW-1185">Reference proteome</keyword>